<dbReference type="InterPro" id="IPR003806">
    <property type="entry name" value="ATP-grasp_PylC-type"/>
</dbReference>
<evidence type="ECO:0000313" key="3">
    <source>
        <dbReference type="EMBL" id="MEO9247701.1"/>
    </source>
</evidence>
<reference evidence="3 4" key="1">
    <citation type="submission" date="2024-05" db="EMBL/GenBank/DDBJ databases">
        <authorList>
            <person name="Yi C."/>
        </authorList>
    </citation>
    <scope>NUCLEOTIDE SEQUENCE [LARGE SCALE GENOMIC DNA]</scope>
    <source>
        <strain evidence="3 4">XS13</strain>
    </source>
</reference>
<evidence type="ECO:0000313" key="4">
    <source>
        <dbReference type="Proteomes" id="UP001484097"/>
    </source>
</evidence>
<proteinExistence type="predicted"/>
<keyword evidence="1" id="KW-0067">ATP-binding</keyword>
<dbReference type="Pfam" id="PF02655">
    <property type="entry name" value="ATP-grasp_3"/>
    <property type="match status" value="1"/>
</dbReference>
<dbReference type="InterPro" id="IPR013815">
    <property type="entry name" value="ATP_grasp_subdomain_1"/>
</dbReference>
<name>A0ABV0IHR0_9MICC</name>
<dbReference type="EMBL" id="JBDXMX010000003">
    <property type="protein sequence ID" value="MEO9247701.1"/>
    <property type="molecule type" value="Genomic_DNA"/>
</dbReference>
<dbReference type="Gene3D" id="3.40.50.20">
    <property type="match status" value="1"/>
</dbReference>
<accession>A0ABV0IHR0</accession>
<dbReference type="RefSeq" id="WP_347920363.1">
    <property type="nucleotide sequence ID" value="NZ_JBDXMX010000003.1"/>
</dbReference>
<dbReference type="Pfam" id="PF21360">
    <property type="entry name" value="PylC-like_N"/>
    <property type="match status" value="1"/>
</dbReference>
<dbReference type="Gene3D" id="3.30.470.20">
    <property type="entry name" value="ATP-grasp fold, B domain"/>
    <property type="match status" value="1"/>
</dbReference>
<dbReference type="Gene3D" id="3.30.1490.20">
    <property type="entry name" value="ATP-grasp fold, A domain"/>
    <property type="match status" value="1"/>
</dbReference>
<dbReference type="SUPFAM" id="SSF56059">
    <property type="entry name" value="Glutathione synthetase ATP-binding domain-like"/>
    <property type="match status" value="1"/>
</dbReference>
<feature type="domain" description="ATP-grasp" evidence="2">
    <location>
        <begin position="128"/>
        <end position="317"/>
    </location>
</feature>
<dbReference type="InterPro" id="IPR011761">
    <property type="entry name" value="ATP-grasp"/>
</dbReference>
<keyword evidence="4" id="KW-1185">Reference proteome</keyword>
<evidence type="ECO:0000256" key="1">
    <source>
        <dbReference type="PROSITE-ProRule" id="PRU00409"/>
    </source>
</evidence>
<keyword evidence="1" id="KW-0547">Nucleotide-binding</keyword>
<protein>
    <submittedName>
        <fullName evidence="3">ATP-grasp domain-containing protein</fullName>
    </submittedName>
</protein>
<dbReference type="InterPro" id="IPR048764">
    <property type="entry name" value="PylC_N"/>
</dbReference>
<organism evidence="3 4">
    <name type="scientific">Citricoccus nitrophenolicus</name>
    <dbReference type="NCBI Taxonomy" id="863575"/>
    <lineage>
        <taxon>Bacteria</taxon>
        <taxon>Bacillati</taxon>
        <taxon>Actinomycetota</taxon>
        <taxon>Actinomycetes</taxon>
        <taxon>Micrococcales</taxon>
        <taxon>Micrococcaceae</taxon>
        <taxon>Citricoccus</taxon>
    </lineage>
</organism>
<dbReference type="PROSITE" id="PS50975">
    <property type="entry name" value="ATP_GRASP"/>
    <property type="match status" value="1"/>
</dbReference>
<sequence>MLSASEGEHIVVLGSAGRRLYLIDWFREAFERLGVRGRVVVAENDRTSAAFTAGDGAWQLPPYDDPQYESELLRLADALRPLAYVSLNDYELMQLGSGIGEKLRARNVVVPGVSPDWMRIVADKYTMSIRLQELQIRTPETYLASQRQRVNGLFDDSAEVIVKHRFGSASSGLKRARRSELDDAIRSSAESAPKSGDSDGLSSVVVQSLVSGPEYGVDVVASLTSPGAFCGALARNKVRMRAGETDKATTVDSREFGYLGRILAKDAQLRGLMDMDVMREPDGTWSVIDINPRFGGGYPFVHLAGADVPTLYLSQILGLNRGQDFLNYSIGVTSAKFEGIRVADGKSDVSSTSNSPQRNVGVCH</sequence>
<dbReference type="Proteomes" id="UP001484097">
    <property type="component" value="Unassembled WGS sequence"/>
</dbReference>
<gene>
    <name evidence="3" type="ORF">ABDK96_08420</name>
</gene>
<evidence type="ECO:0000259" key="2">
    <source>
        <dbReference type="PROSITE" id="PS50975"/>
    </source>
</evidence>
<comment type="caution">
    <text evidence="3">The sequence shown here is derived from an EMBL/GenBank/DDBJ whole genome shotgun (WGS) entry which is preliminary data.</text>
</comment>